<keyword evidence="4" id="KW-0411">Iron-sulfur</keyword>
<dbReference type="EMBL" id="LR778301">
    <property type="protein sequence ID" value="CAB1369241.1"/>
    <property type="molecule type" value="Genomic_DNA"/>
</dbReference>
<dbReference type="AlphaFoldDB" id="A0A6S6XYK4"/>
<evidence type="ECO:0000256" key="2">
    <source>
        <dbReference type="ARBA" id="ARBA00022723"/>
    </source>
</evidence>
<dbReference type="PANTHER" id="PTHR43742">
    <property type="entry name" value="TRIMETHYLAMINE-N-OXIDE REDUCTASE"/>
    <property type="match status" value="1"/>
</dbReference>
<sequence length="968" mass="108580">MFLEISMLDKSRRKLIIGGGAALAGGGLLLSLKQLEWVGGDGMIVLSAPPHGAAPAYTTFEDIYRKQWTWDSVAKSTHFVNCWYQRGCSWDVFVKDGIVWREEQAGKYKQIDPNVPDYNPRGCQKGGCYSQKMYDEGRIKYPMKRVGARGDGRWKRITWEEGLQEIADKIIDVMVSDGPGSIVWDMGTANTGGCNGTGVHRSGHVLDTPILDINSDVGDHHPGAQATVGKITFSGSMDDLFYSDLILIWGGNPIYTQIPNAHFLNEARYNGAHIITIAPDYNASSIHADTWIPVNVGTDAALGLALCHVIVEEGLENRAFIAEQTDLPLLVRKDTGLFLRGSDMETGGAEDRFYFHDMASGEMRICPHKSLALEGAQPALEGEFPVKTLSGLVTVTPVFSLLKRQLVDYTPEKASAITGIGTETIRKLARRIAKAKAATMVTQSVFSKFYHGLEMERCQILVLTLCGQMGKKGSGIIGFPAMTIAGTETINVSDADYSPKIGALLLKLKAAPKFIKSKMAGMTDEMIIYDLVREAYRQGGYIASNLFWYQVGLGKLIGSAAQYDPTMKRELDSFLQEAYDKGWQIRPPKNRQRIFLEVGGNILRRTRGYNQLYETFIKDLDLLVTFDWRMSNTALHSDYVFPAAGWYEKNDITWATPLAPYAHIISQAVPPIGESKSDWAFTCLLQKTIQKRAKERDIKTFVDRAGKTRRLDQVYDEFSFKGRYDENSDEKVMTDLLEMTTNLGGISWAEIKKKGFARYTDLGMSFINIGNATDIKPDATITANTWHTDKKLPWPTLTRRIQFYIDHPFFMEQGEQLPIHKDSPRLGGNYPLHLTQGHTRWSIHASWRDHHNLLRLQRGEPIILINVEDAKRRHIKDGERVRVYNDIDSYEIMAKIAPSLRPGQVMQYHAWEPYQFKNGKSYAAVTPNPINPLQVAGGYFHLQPLPEAATPGPSDRDTRVEIERIARA</sequence>
<evidence type="ECO:0000313" key="6">
    <source>
        <dbReference type="Proteomes" id="UP000515733"/>
    </source>
</evidence>
<dbReference type="InterPro" id="IPR050612">
    <property type="entry name" value="Prok_Mopterin_Oxidored"/>
</dbReference>
<dbReference type="KEGG" id="doe:DENOEST_2076"/>
<dbReference type="SUPFAM" id="SSF53706">
    <property type="entry name" value="Formate dehydrogenase/DMSO reductase, domains 1-3"/>
    <property type="match status" value="1"/>
</dbReference>
<dbReference type="OrthoDB" id="9815647at2"/>
<dbReference type="GO" id="GO:0016491">
    <property type="term" value="F:oxidoreductase activity"/>
    <property type="evidence" value="ECO:0007669"/>
    <property type="project" value="InterPro"/>
</dbReference>
<proteinExistence type="inferred from homology"/>
<evidence type="ECO:0000313" key="5">
    <source>
        <dbReference type="EMBL" id="CAB1369241.1"/>
    </source>
</evidence>
<dbReference type="GO" id="GO:0051536">
    <property type="term" value="F:iron-sulfur cluster binding"/>
    <property type="evidence" value="ECO:0007669"/>
    <property type="project" value="UniProtKB-KW"/>
</dbReference>
<dbReference type="SUPFAM" id="SSF50692">
    <property type="entry name" value="ADC-like"/>
    <property type="match status" value="1"/>
</dbReference>
<dbReference type="GO" id="GO:0046872">
    <property type="term" value="F:metal ion binding"/>
    <property type="evidence" value="ECO:0007669"/>
    <property type="project" value="UniProtKB-KW"/>
</dbReference>
<dbReference type="InterPro" id="IPR006963">
    <property type="entry name" value="Mopterin_OxRdtase_4Fe-4S_dom"/>
</dbReference>
<dbReference type="InterPro" id="IPR006657">
    <property type="entry name" value="MoPterin_dinucl-bd_dom"/>
</dbReference>
<keyword evidence="3" id="KW-0408">Iron</keyword>
<dbReference type="InterPro" id="IPR009010">
    <property type="entry name" value="Asp_de-COase-like_dom_sf"/>
</dbReference>
<dbReference type="InterPro" id="IPR006656">
    <property type="entry name" value="Mopterin_OxRdtase"/>
</dbReference>
<gene>
    <name evidence="5" type="primary">ebdA</name>
    <name evidence="5" type="ORF">DENOEST_2076</name>
</gene>
<evidence type="ECO:0000256" key="1">
    <source>
        <dbReference type="ARBA" id="ARBA00010312"/>
    </source>
</evidence>
<dbReference type="PANTHER" id="PTHR43742:SF6">
    <property type="entry name" value="OXIDOREDUCTASE YYAE-RELATED"/>
    <property type="match status" value="1"/>
</dbReference>
<dbReference type="Pfam" id="PF01568">
    <property type="entry name" value="Molydop_binding"/>
    <property type="match status" value="1"/>
</dbReference>
<evidence type="ECO:0000256" key="4">
    <source>
        <dbReference type="ARBA" id="ARBA00023014"/>
    </source>
</evidence>
<reference evidence="5 6" key="1">
    <citation type="submission" date="2020-03" db="EMBL/GenBank/DDBJ databases">
        <authorList>
            <consortium name="Genoscope - CEA"/>
            <person name="William W."/>
        </authorList>
    </citation>
    <scope>NUCLEOTIDE SEQUENCE [LARGE SCALE GENOMIC DNA]</scope>
    <source>
        <strain evidence="6">DSM 16959</strain>
    </source>
</reference>
<accession>A0A6S6XYK4</accession>
<protein>
    <submittedName>
        <fullName evidence="5">Putative ethylbenzene dehydrogenase-like alpha-subunit</fullName>
    </submittedName>
</protein>
<keyword evidence="2" id="KW-0479">Metal-binding</keyword>
<comment type="similarity">
    <text evidence="1">Belongs to the prokaryotic molybdopterin-containing oxidoreductase family.</text>
</comment>
<dbReference type="Proteomes" id="UP000515733">
    <property type="component" value="Chromosome"/>
</dbReference>
<keyword evidence="6" id="KW-1185">Reference proteome</keyword>
<name>A0A6S6XYK4_9PROT</name>
<dbReference type="Gene3D" id="3.40.228.10">
    <property type="entry name" value="Dimethylsulfoxide Reductase, domain 2"/>
    <property type="match status" value="1"/>
</dbReference>
<dbReference type="GO" id="GO:0043546">
    <property type="term" value="F:molybdopterin cofactor binding"/>
    <property type="evidence" value="ECO:0007669"/>
    <property type="project" value="InterPro"/>
</dbReference>
<evidence type="ECO:0000256" key="3">
    <source>
        <dbReference type="ARBA" id="ARBA00023004"/>
    </source>
</evidence>
<organism evidence="5 6">
    <name type="scientific">Denitratisoma oestradiolicum</name>
    <dbReference type="NCBI Taxonomy" id="311182"/>
    <lineage>
        <taxon>Bacteria</taxon>
        <taxon>Pseudomonadati</taxon>
        <taxon>Pseudomonadota</taxon>
        <taxon>Betaproteobacteria</taxon>
        <taxon>Nitrosomonadales</taxon>
        <taxon>Sterolibacteriaceae</taxon>
        <taxon>Denitratisoma</taxon>
    </lineage>
</organism>
<dbReference type="Gene3D" id="3.40.50.12440">
    <property type="match status" value="4"/>
</dbReference>
<dbReference type="PROSITE" id="PS51669">
    <property type="entry name" value="4FE4S_MOW_BIS_MGD"/>
    <property type="match status" value="1"/>
</dbReference>
<dbReference type="Pfam" id="PF00384">
    <property type="entry name" value="Molybdopterin"/>
    <property type="match status" value="1"/>
</dbReference>